<evidence type="ECO:0000313" key="2">
    <source>
        <dbReference type="Proteomes" id="UP000011074"/>
    </source>
</evidence>
<dbReference type="RefSeq" id="WP_129820939.1">
    <property type="nucleotide sequence ID" value="NZ_CP048261.1"/>
</dbReference>
<reference evidence="1" key="2">
    <citation type="submission" date="2020-01" db="EMBL/GenBank/DDBJ databases">
        <authorList>
            <person name="Algora L."/>
            <person name="Schniete J.K."/>
            <person name="MacFadyen A."/>
            <person name="Hoskisson P.A."/>
            <person name="Hunter I.S."/>
            <person name="Herron P.R."/>
        </authorList>
    </citation>
    <scope>NUCLEOTIDE SEQUENCE</scope>
    <source>
        <strain evidence="1">ATCC 10970</strain>
    </source>
</reference>
<reference evidence="1" key="1">
    <citation type="submission" date="2012-12" db="EMBL/GenBank/DDBJ databases">
        <authorList>
            <person name="Pethick F.E."/>
            <person name="MacFadyen A.C."/>
            <person name="Tang Z."/>
            <person name="Sangal V."/>
            <person name="Tze-Tze L."/>
            <person name="Chu J."/>
            <person name="Guo M."/>
            <person name="Kirby R."/>
            <person name="Hoskisson P.A."/>
            <person name="Herron P.R."/>
            <person name="Hunter I.S."/>
        </authorList>
    </citation>
    <scope>NUCLEOTIDE SEQUENCE</scope>
    <source>
        <strain evidence="1">ATCC 10970</strain>
    </source>
</reference>
<dbReference type="AlphaFoldDB" id="A0A8A1UGT9"/>
<accession>A0A8A1UGT9</accession>
<proteinExistence type="predicted"/>
<name>A0A8A1UGT9_STRR1</name>
<organism evidence="1 2">
    <name type="scientific">Streptomyces rimosus subsp. rimosus (strain ATCC 10970 / DSM 40260 / JCM 4667 / NRRL 2234)</name>
    <dbReference type="NCBI Taxonomy" id="1265868"/>
    <lineage>
        <taxon>Bacteria</taxon>
        <taxon>Bacillati</taxon>
        <taxon>Actinomycetota</taxon>
        <taxon>Actinomycetes</taxon>
        <taxon>Kitasatosporales</taxon>
        <taxon>Streptomycetaceae</taxon>
        <taxon>Streptomyces</taxon>
    </lineage>
</organism>
<sequence length="87" mass="9076">MLDQAALNQQISTKSNGPSYCSISVAPSQWAERQDTVKGPALDRHTTLGIIRMVHNDDRGGASDVASALVETGNPDGVSPSAPRTGT</sequence>
<reference evidence="1" key="3">
    <citation type="journal article" date="2021" name="bioRxiv">
        <title>Bilateral symmetry of linear streptomycete chromosomes.</title>
        <authorList>
            <person name="Algora-Gallardo L."/>
            <person name="Schniete J.K."/>
            <person name="Mark D.R."/>
            <person name="Hunter I.S."/>
            <person name="Herron P.R."/>
        </authorList>
    </citation>
    <scope>NUCLEOTIDE SEQUENCE</scope>
    <source>
        <strain evidence="1">ATCC 10970</strain>
    </source>
</reference>
<dbReference type="GeneID" id="66852366"/>
<protein>
    <submittedName>
        <fullName evidence="1">Uncharacterized protein</fullName>
    </submittedName>
</protein>
<dbReference type="EMBL" id="CP048261">
    <property type="protein sequence ID" value="QST78871.1"/>
    <property type="molecule type" value="Genomic_DNA"/>
</dbReference>
<dbReference type="Proteomes" id="UP000011074">
    <property type="component" value="Chromosome"/>
</dbReference>
<gene>
    <name evidence="1" type="ORF">SRIM_000550</name>
</gene>
<evidence type="ECO:0000313" key="1">
    <source>
        <dbReference type="EMBL" id="QST78871.1"/>
    </source>
</evidence>